<comment type="similarity">
    <text evidence="1">Belongs to the N(4)/N(6)-methyltransferase family. N(4) subfamily.</text>
</comment>
<dbReference type="Proteomes" id="UP000232883">
    <property type="component" value="Chromosome"/>
</dbReference>
<keyword evidence="6" id="KW-0238">DNA-binding</keyword>
<dbReference type="GO" id="GO:0005737">
    <property type="term" value="C:cytoplasm"/>
    <property type="evidence" value="ECO:0007669"/>
    <property type="project" value="TreeGrafter"/>
</dbReference>
<organism evidence="10 11">
    <name type="scientific">Spirosoma pollinicola</name>
    <dbReference type="NCBI Taxonomy" id="2057025"/>
    <lineage>
        <taxon>Bacteria</taxon>
        <taxon>Pseudomonadati</taxon>
        <taxon>Bacteroidota</taxon>
        <taxon>Cytophagia</taxon>
        <taxon>Cytophagales</taxon>
        <taxon>Cytophagaceae</taxon>
        <taxon>Spirosoma</taxon>
    </lineage>
</organism>
<dbReference type="InterPro" id="IPR017985">
    <property type="entry name" value="MeTrfase_CN4_CS"/>
</dbReference>
<accession>A0A2K8Z0Q1</accession>
<evidence type="ECO:0000256" key="5">
    <source>
        <dbReference type="ARBA" id="ARBA00022747"/>
    </source>
</evidence>
<dbReference type="GO" id="GO:0003677">
    <property type="term" value="F:DNA binding"/>
    <property type="evidence" value="ECO:0007669"/>
    <property type="project" value="UniProtKB-KW"/>
</dbReference>
<dbReference type="GO" id="GO:0032259">
    <property type="term" value="P:methylation"/>
    <property type="evidence" value="ECO:0007669"/>
    <property type="project" value="UniProtKB-KW"/>
</dbReference>
<dbReference type="InterPro" id="IPR002941">
    <property type="entry name" value="DNA_methylase_N4/N6"/>
</dbReference>
<dbReference type="EMBL" id="CP025096">
    <property type="protein sequence ID" value="AUD03429.1"/>
    <property type="molecule type" value="Genomic_DNA"/>
</dbReference>
<dbReference type="SUPFAM" id="SSF53335">
    <property type="entry name" value="S-adenosyl-L-methionine-dependent methyltransferases"/>
    <property type="match status" value="1"/>
</dbReference>
<evidence type="ECO:0000256" key="1">
    <source>
        <dbReference type="ARBA" id="ARBA00010203"/>
    </source>
</evidence>
<dbReference type="InterPro" id="IPR001091">
    <property type="entry name" value="RM_Methyltransferase"/>
</dbReference>
<evidence type="ECO:0000259" key="9">
    <source>
        <dbReference type="Pfam" id="PF01555"/>
    </source>
</evidence>
<protein>
    <recommendedName>
        <fullName evidence="8">Methyltransferase</fullName>
        <ecNumber evidence="8">2.1.1.-</ecNumber>
    </recommendedName>
</protein>
<feature type="domain" description="DNA methylase N-4/N-6" evidence="9">
    <location>
        <begin position="33"/>
        <end position="307"/>
    </location>
</feature>
<gene>
    <name evidence="10" type="ORF">CWM47_17270</name>
</gene>
<dbReference type="EC" id="2.1.1.-" evidence="8"/>
<evidence type="ECO:0000256" key="2">
    <source>
        <dbReference type="ARBA" id="ARBA00022603"/>
    </source>
</evidence>
<keyword evidence="2 10" id="KW-0489">Methyltransferase</keyword>
<dbReference type="PANTHER" id="PTHR13370">
    <property type="entry name" value="RNA METHYLASE-RELATED"/>
    <property type="match status" value="1"/>
</dbReference>
<dbReference type="Gene3D" id="3.40.50.150">
    <property type="entry name" value="Vaccinia Virus protein VP39"/>
    <property type="match status" value="1"/>
</dbReference>
<dbReference type="GO" id="GO:0008170">
    <property type="term" value="F:N-methyltransferase activity"/>
    <property type="evidence" value="ECO:0007669"/>
    <property type="project" value="InterPro"/>
</dbReference>
<dbReference type="OrthoDB" id="1273118at2"/>
<dbReference type="AlphaFoldDB" id="A0A2K8Z0Q1"/>
<dbReference type="GO" id="GO:0015667">
    <property type="term" value="F:site-specific DNA-methyltransferase (cytosine-N4-specific) activity"/>
    <property type="evidence" value="ECO:0007669"/>
    <property type="project" value="UniProtKB-EC"/>
</dbReference>
<dbReference type="PRINTS" id="PR00508">
    <property type="entry name" value="S21N4MTFRASE"/>
</dbReference>
<evidence type="ECO:0000256" key="6">
    <source>
        <dbReference type="ARBA" id="ARBA00023125"/>
    </source>
</evidence>
<dbReference type="PROSITE" id="PS00093">
    <property type="entry name" value="N4_MTASE"/>
    <property type="match status" value="1"/>
</dbReference>
<evidence type="ECO:0000256" key="7">
    <source>
        <dbReference type="ARBA" id="ARBA00049120"/>
    </source>
</evidence>
<comment type="catalytic activity">
    <reaction evidence="7">
        <text>a 2'-deoxycytidine in DNA + S-adenosyl-L-methionine = an N(4)-methyl-2'-deoxycytidine in DNA + S-adenosyl-L-homocysteine + H(+)</text>
        <dbReference type="Rhea" id="RHEA:16857"/>
        <dbReference type="Rhea" id="RHEA-COMP:11369"/>
        <dbReference type="Rhea" id="RHEA-COMP:13674"/>
        <dbReference type="ChEBI" id="CHEBI:15378"/>
        <dbReference type="ChEBI" id="CHEBI:57856"/>
        <dbReference type="ChEBI" id="CHEBI:59789"/>
        <dbReference type="ChEBI" id="CHEBI:85452"/>
        <dbReference type="ChEBI" id="CHEBI:137933"/>
        <dbReference type="EC" id="2.1.1.113"/>
    </reaction>
</comment>
<name>A0A2K8Z0Q1_9BACT</name>
<sequence length="324" mass="36025">MKPFFKTNSGELYLGDSENLLQGSVGEKLKGKVNLIMTSPPFPLNQKKSYGNKTGETYKDWFVSLAPVFAELLAPDGSIVIEIGNAWESERPVQSLLPLRCLLDFAEHPDAGLRLCQESICYNPARLPSPAQWVTIDRVRMTDSYTHVWWLSKSDNPKADNRRALRPYSASMERLLKRQSYNAGKRPSEHVVSATGFLTDHGGSIAHNLFEIEPIHPGDEPRLPNAFRIANTGSSDAFSKACRREGITPHPARMPEGLVSFYTELLTEPGDLILDPFAGSCTTGSVAERLGRHWVGIEIQESFAQQARLRFEDAIAPTKKSAIK</sequence>
<dbReference type="KEGG" id="spir:CWM47_17270"/>
<dbReference type="PANTHER" id="PTHR13370:SF3">
    <property type="entry name" value="TRNA (GUANINE(10)-N2)-METHYLTRANSFERASE HOMOLOG"/>
    <property type="match status" value="1"/>
</dbReference>
<dbReference type="GO" id="GO:0009007">
    <property type="term" value="F:site-specific DNA-methyltransferase (adenine-specific) activity"/>
    <property type="evidence" value="ECO:0007669"/>
    <property type="project" value="TreeGrafter"/>
</dbReference>
<keyword evidence="4" id="KW-0949">S-adenosyl-L-methionine</keyword>
<evidence type="ECO:0000256" key="8">
    <source>
        <dbReference type="RuleBase" id="RU362026"/>
    </source>
</evidence>
<reference evidence="10 11" key="1">
    <citation type="submission" date="2017-11" db="EMBL/GenBank/DDBJ databases">
        <title>Taxonomic description and genome sequences of Spirosoma HA7 sp. nov., isolated from pollen microhabitat of Corylus avellana.</title>
        <authorList>
            <person name="Ambika Manirajan B."/>
            <person name="Suarez C."/>
            <person name="Ratering S."/>
            <person name="Geissler-Plaum R."/>
            <person name="Cardinale M."/>
            <person name="Sylvia S."/>
        </authorList>
    </citation>
    <scope>NUCLEOTIDE SEQUENCE [LARGE SCALE GENOMIC DNA]</scope>
    <source>
        <strain evidence="10 11">HA7</strain>
    </source>
</reference>
<keyword evidence="5" id="KW-0680">Restriction system</keyword>
<dbReference type="REBASE" id="226357">
    <property type="entry name" value="M.SspHA7ORF17270P"/>
</dbReference>
<keyword evidence="11" id="KW-1185">Reference proteome</keyword>
<evidence type="ECO:0000256" key="4">
    <source>
        <dbReference type="ARBA" id="ARBA00022691"/>
    </source>
</evidence>
<dbReference type="GO" id="GO:0009307">
    <property type="term" value="P:DNA restriction-modification system"/>
    <property type="evidence" value="ECO:0007669"/>
    <property type="project" value="UniProtKB-KW"/>
</dbReference>
<proteinExistence type="inferred from homology"/>
<dbReference type="RefSeq" id="WP_100989496.1">
    <property type="nucleotide sequence ID" value="NZ_CP025096.1"/>
</dbReference>
<dbReference type="Pfam" id="PF01555">
    <property type="entry name" value="N6_N4_Mtase"/>
    <property type="match status" value="1"/>
</dbReference>
<evidence type="ECO:0000256" key="3">
    <source>
        <dbReference type="ARBA" id="ARBA00022679"/>
    </source>
</evidence>
<dbReference type="InterPro" id="IPR029063">
    <property type="entry name" value="SAM-dependent_MTases_sf"/>
</dbReference>
<keyword evidence="3 10" id="KW-0808">Transferase</keyword>
<evidence type="ECO:0000313" key="10">
    <source>
        <dbReference type="EMBL" id="AUD03429.1"/>
    </source>
</evidence>
<evidence type="ECO:0000313" key="11">
    <source>
        <dbReference type="Proteomes" id="UP000232883"/>
    </source>
</evidence>